<dbReference type="OrthoDB" id="6381507at2"/>
<comment type="caution">
    <text evidence="2">The sequence shown here is derived from an EMBL/GenBank/DDBJ whole genome shotgun (WGS) entry which is preliminary data.</text>
</comment>
<dbReference type="RefSeq" id="WP_101260383.1">
    <property type="nucleotide sequence ID" value="NZ_MVDD01000003.1"/>
</dbReference>
<dbReference type="InterPro" id="IPR036278">
    <property type="entry name" value="Sialidase_sf"/>
</dbReference>
<gene>
    <name evidence="2" type="ORF">BZG02_05325</name>
</gene>
<organism evidence="2 3">
    <name type="scientific">Labilibaculum filiforme</name>
    <dbReference type="NCBI Taxonomy" id="1940526"/>
    <lineage>
        <taxon>Bacteria</taxon>
        <taxon>Pseudomonadati</taxon>
        <taxon>Bacteroidota</taxon>
        <taxon>Bacteroidia</taxon>
        <taxon>Marinilabiliales</taxon>
        <taxon>Marinifilaceae</taxon>
        <taxon>Labilibaculum</taxon>
    </lineage>
</organism>
<sequence length="431" mass="49845">MKKIRTILSIVSLIVLSNHLFAQQKTLTDDGAWCWFTAPRAIYNHNAADEIVTGWVSENGSIETAILNLKTGEKKTQIVSSKLDKDDHANPAFLELNNGDVLMTYTKHMDTVVRFHHLKRGETNFSSLHTKKVLNDDQFKLYPRKCVTYANPFQLKKENGRVYCFGRWTGFKPNMMWSDDNGKTFSDAKVFITNHPFSGGNRPYVRYYSDGNSKIHIVFTDGHPRNEKTNSLYYACYEKGAFWRIDGAKICDVDQLPFEPKDASVVYKATEEQGRAWVYDLSADKKGNPVILYAQYPKETEHLYHYAQYVKGEWIDNEICNSGKWFPQTQEGEIEKEPHYSAGMTIHPLQANTIYISREVNGIFEIEKRVTSDHGKSWDTTAITENSKYDNVRPVVPKNMKQGDKMVLLWMVNEKYVHYSNYKTRIDYILD</sequence>
<name>A0A2N3I1P5_9BACT</name>
<feature type="signal peptide" evidence="1">
    <location>
        <begin position="1"/>
        <end position="22"/>
    </location>
</feature>
<proteinExistence type="predicted"/>
<keyword evidence="1" id="KW-0732">Signal</keyword>
<accession>A0A2N3I1P5</accession>
<evidence type="ECO:0000313" key="2">
    <source>
        <dbReference type="EMBL" id="PKQ64244.1"/>
    </source>
</evidence>
<evidence type="ECO:0000313" key="3">
    <source>
        <dbReference type="Proteomes" id="UP000233535"/>
    </source>
</evidence>
<feature type="chain" id="PRO_5014943535" description="Sialidase domain-containing protein" evidence="1">
    <location>
        <begin position="23"/>
        <end position="431"/>
    </location>
</feature>
<evidence type="ECO:0008006" key="4">
    <source>
        <dbReference type="Google" id="ProtNLM"/>
    </source>
</evidence>
<dbReference type="Pfam" id="PF15892">
    <property type="entry name" value="BNR_4"/>
    <property type="match status" value="1"/>
</dbReference>
<reference evidence="2 3" key="1">
    <citation type="journal article" date="2017" name="Front. Microbiol.">
        <title>Labilibaculum manganireducens gen. nov., sp. nov. and Labilibaculum filiforme sp. nov., Novel Bacteroidetes Isolated from Subsurface Sediments of the Baltic Sea.</title>
        <authorList>
            <person name="Vandieken V."/>
            <person name="Marshall I.P."/>
            <person name="Niemann H."/>
            <person name="Engelen B."/>
            <person name="Cypionka H."/>
        </authorList>
    </citation>
    <scope>NUCLEOTIDE SEQUENCE [LARGE SCALE GENOMIC DNA]</scope>
    <source>
        <strain evidence="2 3">59.16B</strain>
    </source>
</reference>
<dbReference type="SUPFAM" id="SSF50939">
    <property type="entry name" value="Sialidases"/>
    <property type="match status" value="1"/>
</dbReference>
<dbReference type="EMBL" id="MVDD01000003">
    <property type="protein sequence ID" value="PKQ64244.1"/>
    <property type="molecule type" value="Genomic_DNA"/>
</dbReference>
<dbReference type="AlphaFoldDB" id="A0A2N3I1P5"/>
<dbReference type="Proteomes" id="UP000233535">
    <property type="component" value="Unassembled WGS sequence"/>
</dbReference>
<evidence type="ECO:0000256" key="1">
    <source>
        <dbReference type="SAM" id="SignalP"/>
    </source>
</evidence>
<keyword evidence="3" id="KW-1185">Reference proteome</keyword>
<protein>
    <recommendedName>
        <fullName evidence="4">Sialidase domain-containing protein</fullName>
    </recommendedName>
</protein>